<evidence type="ECO:0000256" key="3">
    <source>
        <dbReference type="SAM" id="MobiDB-lite"/>
    </source>
</evidence>
<proteinExistence type="predicted"/>
<dbReference type="GO" id="GO:0046872">
    <property type="term" value="F:metal ion binding"/>
    <property type="evidence" value="ECO:0007669"/>
    <property type="project" value="UniProtKB-KW"/>
</dbReference>
<feature type="domain" description="NodB homology" evidence="5">
    <location>
        <begin position="281"/>
        <end position="460"/>
    </location>
</feature>
<feature type="region of interest" description="Disordered" evidence="3">
    <location>
        <begin position="13"/>
        <end position="69"/>
    </location>
</feature>
<organism evidence="6 7">
    <name type="scientific">Bifidobacterium commune</name>
    <dbReference type="NCBI Taxonomy" id="1505727"/>
    <lineage>
        <taxon>Bacteria</taxon>
        <taxon>Bacillati</taxon>
        <taxon>Actinomycetota</taxon>
        <taxon>Actinomycetes</taxon>
        <taxon>Bifidobacteriales</taxon>
        <taxon>Bifidobacteriaceae</taxon>
        <taxon>Bifidobacterium</taxon>
    </lineage>
</organism>
<keyword evidence="4" id="KW-0812">Transmembrane</keyword>
<keyword evidence="7" id="KW-1185">Reference proteome</keyword>
<evidence type="ECO:0000256" key="2">
    <source>
        <dbReference type="ARBA" id="ARBA00022801"/>
    </source>
</evidence>
<keyword evidence="4" id="KW-0472">Membrane</keyword>
<keyword evidence="1" id="KW-0479">Metal-binding</keyword>
<keyword evidence="4" id="KW-1133">Transmembrane helix</keyword>
<dbReference type="AlphaFoldDB" id="A0A1C4H5R3"/>
<accession>A0A1C4H5R3</accession>
<dbReference type="GO" id="GO:0005975">
    <property type="term" value="P:carbohydrate metabolic process"/>
    <property type="evidence" value="ECO:0007669"/>
    <property type="project" value="InterPro"/>
</dbReference>
<evidence type="ECO:0000256" key="4">
    <source>
        <dbReference type="SAM" id="Phobius"/>
    </source>
</evidence>
<dbReference type="PANTHER" id="PTHR10587:SF133">
    <property type="entry name" value="CHITIN DEACETYLASE 1-RELATED"/>
    <property type="match status" value="1"/>
</dbReference>
<dbReference type="Pfam" id="PF01522">
    <property type="entry name" value="Polysacc_deac_1"/>
    <property type="match status" value="1"/>
</dbReference>
<dbReference type="InterPro" id="IPR011330">
    <property type="entry name" value="Glyco_hydro/deAcase_b/a-brl"/>
</dbReference>
<sequence length="472" mass="50835">MFKRIYGIEKVERSMSSKGERNESGGRLDADSDIETAVTSDDNSAAVGGNSKEMTDGRPLRRDKPSADSKAELEIDPVVEELSIQSSNARRLARWSRVALVGAAVLVVVALLVVVGAWGYGHLRHIVVSVNGTERQVSANATLGKLLADNGDFKAKKGKLLSVSGKVLKPAGGEPISCTIDGRKVLAGDDANATKLSEGAKITVRDGKDLIEDYDVQSTPIPFNVVMNGHGVIQKLKQHGIDGVSEVWKGKISGEQVNKGVIKNPQDLVVDTFSPKPEGRNVIALTFDDGPSEYSAQILDILKEKGVKATFFDVGQHSAAEPQMEQRMVAEGHQVASHSNTHVDMFKLNPQQLQAELSQSLDNIEKASGVTTKMLRAPYGNFGAEQWRYAGDLIDCNVMWSIDTMDWKLPGAQAISDAVLLKAYNGAVVLMHDGGGDRTQDVEALPGIIDGLKAQGFEFVTIDELMAMDGNQ</sequence>
<feature type="compositionally biased region" description="Basic and acidic residues" evidence="3">
    <location>
        <begin position="13"/>
        <end position="30"/>
    </location>
</feature>
<dbReference type="EMBL" id="FMBL01000002">
    <property type="protein sequence ID" value="SCC79998.1"/>
    <property type="molecule type" value="Genomic_DNA"/>
</dbReference>
<evidence type="ECO:0000313" key="7">
    <source>
        <dbReference type="Proteomes" id="UP000242610"/>
    </source>
</evidence>
<dbReference type="InterPro" id="IPR050248">
    <property type="entry name" value="Polysacc_deacetylase_ArnD"/>
</dbReference>
<keyword evidence="2" id="KW-0378">Hydrolase</keyword>
<feature type="transmembrane region" description="Helical" evidence="4">
    <location>
        <begin position="98"/>
        <end position="120"/>
    </location>
</feature>
<dbReference type="InterPro" id="IPR002509">
    <property type="entry name" value="NODB_dom"/>
</dbReference>
<dbReference type="GO" id="GO:0016810">
    <property type="term" value="F:hydrolase activity, acting on carbon-nitrogen (but not peptide) bonds"/>
    <property type="evidence" value="ECO:0007669"/>
    <property type="project" value="InterPro"/>
</dbReference>
<dbReference type="CDD" id="cd10917">
    <property type="entry name" value="CE4_NodB_like_6s_7s"/>
    <property type="match status" value="1"/>
</dbReference>
<reference evidence="7" key="1">
    <citation type="submission" date="2016-08" db="EMBL/GenBank/DDBJ databases">
        <authorList>
            <person name="Varghese N."/>
            <person name="Submissions Spin"/>
        </authorList>
    </citation>
    <scope>NUCLEOTIDE SEQUENCE [LARGE SCALE GENOMIC DNA]</scope>
    <source>
        <strain evidence="7">R-52791</strain>
    </source>
</reference>
<dbReference type="GO" id="GO:0016020">
    <property type="term" value="C:membrane"/>
    <property type="evidence" value="ECO:0007669"/>
    <property type="project" value="TreeGrafter"/>
</dbReference>
<gene>
    <name evidence="6" type="ORF">GA0061077_0920</name>
</gene>
<dbReference type="PROSITE" id="PS51677">
    <property type="entry name" value="NODB"/>
    <property type="match status" value="1"/>
</dbReference>
<evidence type="ECO:0000256" key="1">
    <source>
        <dbReference type="ARBA" id="ARBA00022723"/>
    </source>
</evidence>
<dbReference type="Proteomes" id="UP000242610">
    <property type="component" value="Unassembled WGS sequence"/>
</dbReference>
<name>A0A1C4H5R3_9BIFI</name>
<dbReference type="Gene3D" id="3.20.20.370">
    <property type="entry name" value="Glycoside hydrolase/deacetylase"/>
    <property type="match status" value="1"/>
</dbReference>
<dbReference type="STRING" id="1505727.GA0061077_0920"/>
<protein>
    <submittedName>
        <fullName evidence="6">Peptidoglycan/xylan/chitin deacetylase, PgdA/CDA1 family</fullName>
    </submittedName>
</protein>
<dbReference type="SUPFAM" id="SSF88713">
    <property type="entry name" value="Glycoside hydrolase/deacetylase"/>
    <property type="match status" value="1"/>
</dbReference>
<dbReference type="PANTHER" id="PTHR10587">
    <property type="entry name" value="GLYCOSYL TRANSFERASE-RELATED"/>
    <property type="match status" value="1"/>
</dbReference>
<evidence type="ECO:0000313" key="6">
    <source>
        <dbReference type="EMBL" id="SCC79998.1"/>
    </source>
</evidence>
<feature type="compositionally biased region" description="Basic and acidic residues" evidence="3">
    <location>
        <begin position="53"/>
        <end position="69"/>
    </location>
</feature>
<evidence type="ECO:0000259" key="5">
    <source>
        <dbReference type="PROSITE" id="PS51677"/>
    </source>
</evidence>